<evidence type="ECO:0000313" key="1">
    <source>
        <dbReference type="EMBL" id="RPB26458.1"/>
    </source>
</evidence>
<gene>
    <name evidence="1" type="ORF">L211DRAFT_835305</name>
</gene>
<sequence length="115" mass="13474">MELRLPVDTIEAERKMHGDEGHKEEVGRRIKWLRDGIPGLREIKEDKAASGAFRQYELGQRVWKRESKYDGKGFALVFAPRWTGPFVIHSVWDKNVYKLRTDPFITEKREGFEVG</sequence>
<reference evidence="1 2" key="1">
    <citation type="journal article" date="2018" name="Nat. Ecol. Evol.">
        <title>Pezizomycetes genomes reveal the molecular basis of ectomycorrhizal truffle lifestyle.</title>
        <authorList>
            <person name="Murat C."/>
            <person name="Payen T."/>
            <person name="Noel B."/>
            <person name="Kuo A."/>
            <person name="Morin E."/>
            <person name="Chen J."/>
            <person name="Kohler A."/>
            <person name="Krizsan K."/>
            <person name="Balestrini R."/>
            <person name="Da Silva C."/>
            <person name="Montanini B."/>
            <person name="Hainaut M."/>
            <person name="Levati E."/>
            <person name="Barry K.W."/>
            <person name="Belfiori B."/>
            <person name="Cichocki N."/>
            <person name="Clum A."/>
            <person name="Dockter R.B."/>
            <person name="Fauchery L."/>
            <person name="Guy J."/>
            <person name="Iotti M."/>
            <person name="Le Tacon F."/>
            <person name="Lindquist E.A."/>
            <person name="Lipzen A."/>
            <person name="Malagnac F."/>
            <person name="Mello A."/>
            <person name="Molinier V."/>
            <person name="Miyauchi S."/>
            <person name="Poulain J."/>
            <person name="Riccioni C."/>
            <person name="Rubini A."/>
            <person name="Sitrit Y."/>
            <person name="Splivallo R."/>
            <person name="Traeger S."/>
            <person name="Wang M."/>
            <person name="Zifcakova L."/>
            <person name="Wipf D."/>
            <person name="Zambonelli A."/>
            <person name="Paolocci F."/>
            <person name="Nowrousian M."/>
            <person name="Ottonello S."/>
            <person name="Baldrian P."/>
            <person name="Spatafora J.W."/>
            <person name="Henrissat B."/>
            <person name="Nagy L.G."/>
            <person name="Aury J.M."/>
            <person name="Wincker P."/>
            <person name="Grigoriev I.V."/>
            <person name="Bonfante P."/>
            <person name="Martin F.M."/>
        </authorList>
    </citation>
    <scope>NUCLEOTIDE SEQUENCE [LARGE SCALE GENOMIC DNA]</scope>
    <source>
        <strain evidence="1 2">ATCC MYA-4762</strain>
    </source>
</reference>
<protein>
    <submittedName>
        <fullName evidence="1">Uncharacterized protein</fullName>
    </submittedName>
</protein>
<dbReference type="Proteomes" id="UP000267821">
    <property type="component" value="Unassembled WGS sequence"/>
</dbReference>
<organism evidence="1 2">
    <name type="scientific">Terfezia boudieri ATCC MYA-4762</name>
    <dbReference type="NCBI Taxonomy" id="1051890"/>
    <lineage>
        <taxon>Eukaryota</taxon>
        <taxon>Fungi</taxon>
        <taxon>Dikarya</taxon>
        <taxon>Ascomycota</taxon>
        <taxon>Pezizomycotina</taxon>
        <taxon>Pezizomycetes</taxon>
        <taxon>Pezizales</taxon>
        <taxon>Pezizaceae</taxon>
        <taxon>Terfezia</taxon>
    </lineage>
</organism>
<dbReference type="AlphaFoldDB" id="A0A3N4LXM6"/>
<keyword evidence="2" id="KW-1185">Reference proteome</keyword>
<dbReference type="OrthoDB" id="5592268at2759"/>
<evidence type="ECO:0000313" key="2">
    <source>
        <dbReference type="Proteomes" id="UP000267821"/>
    </source>
</evidence>
<accession>A0A3N4LXM6</accession>
<dbReference type="EMBL" id="ML121534">
    <property type="protein sequence ID" value="RPB26458.1"/>
    <property type="molecule type" value="Genomic_DNA"/>
</dbReference>
<name>A0A3N4LXM6_9PEZI</name>
<dbReference type="InParanoid" id="A0A3N4LXM6"/>
<proteinExistence type="predicted"/>